<dbReference type="InterPro" id="IPR020837">
    <property type="entry name" value="Fibrinogen_CS"/>
</dbReference>
<dbReference type="PROSITE" id="PS00514">
    <property type="entry name" value="FIBRINOGEN_C_1"/>
    <property type="match status" value="1"/>
</dbReference>
<dbReference type="SUPFAM" id="SSF56496">
    <property type="entry name" value="Fibrinogen C-terminal domain-like"/>
    <property type="match status" value="1"/>
</dbReference>
<organism evidence="3 4">
    <name type="scientific">Tegillarca granosa</name>
    <name type="common">Malaysian cockle</name>
    <name type="synonym">Anadara granosa</name>
    <dbReference type="NCBI Taxonomy" id="220873"/>
    <lineage>
        <taxon>Eukaryota</taxon>
        <taxon>Metazoa</taxon>
        <taxon>Spiralia</taxon>
        <taxon>Lophotrochozoa</taxon>
        <taxon>Mollusca</taxon>
        <taxon>Bivalvia</taxon>
        <taxon>Autobranchia</taxon>
        <taxon>Pteriomorphia</taxon>
        <taxon>Arcoida</taxon>
        <taxon>Arcoidea</taxon>
        <taxon>Arcidae</taxon>
        <taxon>Tegillarca</taxon>
    </lineage>
</organism>
<dbReference type="PANTHER" id="PTHR19143:SF185">
    <property type="entry name" value="ANGIOPOIETIN-RELATED PROTEIN 5"/>
    <property type="match status" value="1"/>
</dbReference>
<dbReference type="Proteomes" id="UP001217089">
    <property type="component" value="Unassembled WGS sequence"/>
</dbReference>
<feature type="domain" description="Fibrinogen C-terminal" evidence="2">
    <location>
        <begin position="1"/>
        <end position="78"/>
    </location>
</feature>
<dbReference type="InterPro" id="IPR002181">
    <property type="entry name" value="Fibrinogen_a/b/g_C_dom"/>
</dbReference>
<comment type="caution">
    <text evidence="3">The sequence shown here is derived from an EMBL/GenBank/DDBJ whole genome shotgun (WGS) entry which is preliminary data.</text>
</comment>
<name>A0ABQ9FCV4_TEGGR</name>
<reference evidence="3 4" key="1">
    <citation type="submission" date="2022-12" db="EMBL/GenBank/DDBJ databases">
        <title>Chromosome-level genome of Tegillarca granosa.</title>
        <authorList>
            <person name="Kim J."/>
        </authorList>
    </citation>
    <scope>NUCLEOTIDE SEQUENCE [LARGE SCALE GENOMIC DNA]</scope>
    <source>
        <strain evidence="3">Teg-2019</strain>
        <tissue evidence="3">Adductor muscle</tissue>
    </source>
</reference>
<sequence>MSSFRIDALAYHKGLRFATYDRNDVNSCAKGYSGAWWFHICFKSHLNGKYGDTRIEMGLRWYNFRNIIISTEMKIRRA</sequence>
<dbReference type="Gene3D" id="3.90.215.10">
    <property type="entry name" value="Gamma Fibrinogen, chain A, domain 1"/>
    <property type="match status" value="1"/>
</dbReference>
<dbReference type="EMBL" id="JARBDR010000337">
    <property type="protein sequence ID" value="KAJ8315157.1"/>
    <property type="molecule type" value="Genomic_DNA"/>
</dbReference>
<accession>A0ABQ9FCV4</accession>
<gene>
    <name evidence="3" type="ORF">KUTeg_007307</name>
</gene>
<evidence type="ECO:0000313" key="4">
    <source>
        <dbReference type="Proteomes" id="UP001217089"/>
    </source>
</evidence>
<protein>
    <recommendedName>
        <fullName evidence="2">Fibrinogen C-terminal domain-containing protein</fullName>
    </recommendedName>
</protein>
<dbReference type="InterPro" id="IPR036056">
    <property type="entry name" value="Fibrinogen-like_C"/>
</dbReference>
<dbReference type="InterPro" id="IPR050373">
    <property type="entry name" value="Fibrinogen_C-term_domain"/>
</dbReference>
<keyword evidence="1" id="KW-1015">Disulfide bond</keyword>
<evidence type="ECO:0000313" key="3">
    <source>
        <dbReference type="EMBL" id="KAJ8315157.1"/>
    </source>
</evidence>
<evidence type="ECO:0000256" key="1">
    <source>
        <dbReference type="ARBA" id="ARBA00023157"/>
    </source>
</evidence>
<dbReference type="PROSITE" id="PS51406">
    <property type="entry name" value="FIBRINOGEN_C_2"/>
    <property type="match status" value="1"/>
</dbReference>
<evidence type="ECO:0000259" key="2">
    <source>
        <dbReference type="PROSITE" id="PS51406"/>
    </source>
</evidence>
<dbReference type="PANTHER" id="PTHR19143">
    <property type="entry name" value="FIBRINOGEN/TENASCIN/ANGIOPOEITIN"/>
    <property type="match status" value="1"/>
</dbReference>
<dbReference type="InterPro" id="IPR014716">
    <property type="entry name" value="Fibrinogen_a/b/g_C_1"/>
</dbReference>
<proteinExistence type="predicted"/>
<dbReference type="Pfam" id="PF00147">
    <property type="entry name" value="Fibrinogen_C"/>
    <property type="match status" value="1"/>
</dbReference>
<keyword evidence="4" id="KW-1185">Reference proteome</keyword>